<evidence type="ECO:0000256" key="3">
    <source>
        <dbReference type="ARBA" id="ARBA00023002"/>
    </source>
</evidence>
<dbReference type="Pfam" id="PF13561">
    <property type="entry name" value="adh_short_C2"/>
    <property type="match status" value="1"/>
</dbReference>
<evidence type="ECO:0000313" key="6">
    <source>
        <dbReference type="Proteomes" id="UP000076727"/>
    </source>
</evidence>
<keyword evidence="6" id="KW-1185">Reference proteome</keyword>
<gene>
    <name evidence="5" type="ORF">DAEQUDRAFT_807352</name>
</gene>
<feature type="region of interest" description="Disordered" evidence="4">
    <location>
        <begin position="8"/>
        <end position="28"/>
    </location>
</feature>
<keyword evidence="2" id="KW-0521">NADP</keyword>
<dbReference type="PRINTS" id="PR00081">
    <property type="entry name" value="GDHRDH"/>
</dbReference>
<dbReference type="GO" id="GO:0016614">
    <property type="term" value="F:oxidoreductase activity, acting on CH-OH group of donors"/>
    <property type="evidence" value="ECO:0007669"/>
    <property type="project" value="UniProtKB-ARBA"/>
</dbReference>
<dbReference type="Gene3D" id="3.40.50.720">
    <property type="entry name" value="NAD(P)-binding Rossmann-like Domain"/>
    <property type="match status" value="1"/>
</dbReference>
<dbReference type="InterPro" id="IPR020904">
    <property type="entry name" value="Sc_DH/Rdtase_CS"/>
</dbReference>
<dbReference type="OrthoDB" id="1393670at2759"/>
<proteinExistence type="inferred from homology"/>
<dbReference type="PANTHER" id="PTHR48107">
    <property type="entry name" value="NADPH-DEPENDENT ALDEHYDE REDUCTASE-LIKE PROTEIN, CHLOROPLASTIC-RELATED"/>
    <property type="match status" value="1"/>
</dbReference>
<reference evidence="5 6" key="1">
    <citation type="journal article" date="2016" name="Mol. Biol. Evol.">
        <title>Comparative Genomics of Early-Diverging Mushroom-Forming Fungi Provides Insights into the Origins of Lignocellulose Decay Capabilities.</title>
        <authorList>
            <person name="Nagy L.G."/>
            <person name="Riley R."/>
            <person name="Tritt A."/>
            <person name="Adam C."/>
            <person name="Daum C."/>
            <person name="Floudas D."/>
            <person name="Sun H."/>
            <person name="Yadav J.S."/>
            <person name="Pangilinan J."/>
            <person name="Larsson K.H."/>
            <person name="Matsuura K."/>
            <person name="Barry K."/>
            <person name="Labutti K."/>
            <person name="Kuo R."/>
            <person name="Ohm R.A."/>
            <person name="Bhattacharya S.S."/>
            <person name="Shirouzu T."/>
            <person name="Yoshinaga Y."/>
            <person name="Martin F.M."/>
            <person name="Grigoriev I.V."/>
            <person name="Hibbett D.S."/>
        </authorList>
    </citation>
    <scope>NUCLEOTIDE SEQUENCE [LARGE SCALE GENOMIC DNA]</scope>
    <source>
        <strain evidence="5 6">L-15889</strain>
    </source>
</reference>
<evidence type="ECO:0000256" key="1">
    <source>
        <dbReference type="ARBA" id="ARBA00006484"/>
    </source>
</evidence>
<dbReference type="FunFam" id="3.40.50.720:FF:000084">
    <property type="entry name" value="Short-chain dehydrogenase reductase"/>
    <property type="match status" value="1"/>
</dbReference>
<organism evidence="5 6">
    <name type="scientific">Daedalea quercina L-15889</name>
    <dbReference type="NCBI Taxonomy" id="1314783"/>
    <lineage>
        <taxon>Eukaryota</taxon>
        <taxon>Fungi</taxon>
        <taxon>Dikarya</taxon>
        <taxon>Basidiomycota</taxon>
        <taxon>Agaricomycotina</taxon>
        <taxon>Agaricomycetes</taxon>
        <taxon>Polyporales</taxon>
        <taxon>Fomitopsis</taxon>
    </lineage>
</organism>
<dbReference type="InterPro" id="IPR002347">
    <property type="entry name" value="SDR_fam"/>
</dbReference>
<accession>A0A165ULM9</accession>
<evidence type="ECO:0000256" key="2">
    <source>
        <dbReference type="ARBA" id="ARBA00022857"/>
    </source>
</evidence>
<dbReference type="PANTHER" id="PTHR48107:SF26">
    <property type="entry name" value="OXIDOREDUCTASE, SHORT-CHAIN DEHYDROGENASE_REDUCTASE FAMILY (AFU_ORTHOLOGUE AFUA_4G05870)"/>
    <property type="match status" value="1"/>
</dbReference>
<evidence type="ECO:0000256" key="4">
    <source>
        <dbReference type="SAM" id="MobiDB-lite"/>
    </source>
</evidence>
<comment type="similarity">
    <text evidence="1">Belongs to the short-chain dehydrogenases/reductases (SDR) family.</text>
</comment>
<dbReference type="AlphaFoldDB" id="A0A165ULM9"/>
<dbReference type="InterPro" id="IPR036291">
    <property type="entry name" value="NAD(P)-bd_dom_sf"/>
</dbReference>
<protein>
    <submittedName>
        <fullName evidence="5">NAD(P)-binding protein</fullName>
    </submittedName>
</protein>
<keyword evidence="3" id="KW-0560">Oxidoreductase</keyword>
<name>A0A165ULM9_9APHY</name>
<evidence type="ECO:0000313" key="5">
    <source>
        <dbReference type="EMBL" id="KZT75100.1"/>
    </source>
</evidence>
<dbReference type="STRING" id="1314783.A0A165ULM9"/>
<dbReference type="EMBL" id="KV429032">
    <property type="protein sequence ID" value="KZT75100.1"/>
    <property type="molecule type" value="Genomic_DNA"/>
</dbReference>
<dbReference type="Proteomes" id="UP000076727">
    <property type="component" value="Unassembled WGS sequence"/>
</dbReference>
<sequence>MKYIEQFQKGYKPPFQEQGSAPGLQGKLDPQPLNDITADGKPYKAASKLEGQSAIITGGDSGIGLATALLFALEGADLTITYTAKERGEAKAAEEEIKKKTNGKVKLQSLELDLRKEEQCIILIEKHLALHGKLDALVLNHGTQNANTYLPSLSTEQWHNTFDTNIHSFFYICKAAIPHMPPGGTINFNASINMAVGHPELVDYTATKGAIIGLMRALSNQIVGDKGIRCNAVAPGPIWTPLIPATMSKKSIETFGTTVPMGRAGQPVEIATAFVYLASPDSSYISGQIIHINGGVVIE</sequence>
<dbReference type="PROSITE" id="PS00061">
    <property type="entry name" value="ADH_SHORT"/>
    <property type="match status" value="1"/>
</dbReference>
<dbReference type="SUPFAM" id="SSF51735">
    <property type="entry name" value="NAD(P)-binding Rossmann-fold domains"/>
    <property type="match status" value="1"/>
</dbReference>